<dbReference type="EMBL" id="CAJJDN010000069">
    <property type="protein sequence ID" value="CAD8098034.1"/>
    <property type="molecule type" value="Genomic_DNA"/>
</dbReference>
<dbReference type="Proteomes" id="UP000692954">
    <property type="component" value="Unassembled WGS sequence"/>
</dbReference>
<comment type="caution">
    <text evidence="1">The sequence shown here is derived from an EMBL/GenBank/DDBJ whole genome shotgun (WGS) entry which is preliminary data.</text>
</comment>
<evidence type="ECO:0000313" key="1">
    <source>
        <dbReference type="EMBL" id="CAD8098034.1"/>
    </source>
</evidence>
<name>A0A8S1P584_9CILI</name>
<accession>A0A8S1P584</accession>
<proteinExistence type="predicted"/>
<gene>
    <name evidence="1" type="ORF">PSON_ATCC_30995.1.T0690194</name>
</gene>
<dbReference type="OrthoDB" id="303474at2759"/>
<sequence>MITTIPISLHQSTDRTGTTYRFENQKQQNMNLLQRVKQHLQYKSATFKTKKQCVIDSQQLDKHVDDELNNRKYITTMDNDDINHQKLIDDCVRDILKFNKPVSDETDKSPMFRGSQRSSFSQIGKVIPKNRIKRLSSTILVGQMVKNKGLEKPTINQIKQQQIDKIIKLERDRKSTETNPKSLKIILPIILTKNQERESVNQLQQKLSMVTASQRYMKTKKRVLSQDPSPLFEHQTSFSMISDSFDCSPKQYESNRRLGTLIQQLNNEKDEITTHQKRIKNSICQNQKNFNKIDDKLQPENLEKYNYLKHEQQIFGKVKQRKIVL</sequence>
<organism evidence="1 2">
    <name type="scientific">Paramecium sonneborni</name>
    <dbReference type="NCBI Taxonomy" id="65129"/>
    <lineage>
        <taxon>Eukaryota</taxon>
        <taxon>Sar</taxon>
        <taxon>Alveolata</taxon>
        <taxon>Ciliophora</taxon>
        <taxon>Intramacronucleata</taxon>
        <taxon>Oligohymenophorea</taxon>
        <taxon>Peniculida</taxon>
        <taxon>Parameciidae</taxon>
        <taxon>Paramecium</taxon>
    </lineage>
</organism>
<evidence type="ECO:0000313" key="2">
    <source>
        <dbReference type="Proteomes" id="UP000692954"/>
    </source>
</evidence>
<keyword evidence="2" id="KW-1185">Reference proteome</keyword>
<dbReference type="AlphaFoldDB" id="A0A8S1P584"/>
<protein>
    <submittedName>
        <fullName evidence="1">Uncharacterized protein</fullName>
    </submittedName>
</protein>
<reference evidence="1" key="1">
    <citation type="submission" date="2021-01" db="EMBL/GenBank/DDBJ databases">
        <authorList>
            <consortium name="Genoscope - CEA"/>
            <person name="William W."/>
        </authorList>
    </citation>
    <scope>NUCLEOTIDE SEQUENCE</scope>
</reference>